<dbReference type="CDD" id="cd00082">
    <property type="entry name" value="HisKA"/>
    <property type="match status" value="1"/>
</dbReference>
<dbReference type="PANTHER" id="PTHR43065">
    <property type="entry name" value="SENSOR HISTIDINE KINASE"/>
    <property type="match status" value="1"/>
</dbReference>
<sequence>MTLTNVVQPSESHAAPLQAVVDDLADLELVHRISTTLIGEQDLGALYEKIVDAAVTIGGSQFGTMQVLSARDHGQGAVTGLQLLCARHLPGEAVAFWHWVSPQALSSCALALRCGQRAIIADYEQWPEIAGTEELEAFRRTGIRAAQTTPLVSRSGALLGMISTHWRHPHHPSERDLRLLDILARQAADLLERTHSEEALRLLNDTLEQRVEERTQALMAAEASLRQSQKMEAVGQLTGGIAHDFNNLLAGIAGALEMLEGRVSQGRFGDLDKYLAAAQGGVTRAATLTRRLLAFSRRQPLAPQATDVNALIRGMFDLIQRSVGPGISIETLGALDLWPAFVDASQLENALLNLCINARDAMPDGGRIQVRTSNLYLDGERAVALELPAGGYLCLTVSDTGCGMPTHVMERAFEPFFTTKPDGQGTGLGLSMIYGFVQQSGGQANIVSQEGAGTTVSLYLPRTSAPNA</sequence>
<dbReference type="EC" id="2.7.13.3" evidence="2"/>
<dbReference type="Pfam" id="PF00512">
    <property type="entry name" value="HisKA"/>
    <property type="match status" value="1"/>
</dbReference>
<dbReference type="Pfam" id="PF13185">
    <property type="entry name" value="GAF_2"/>
    <property type="match status" value="1"/>
</dbReference>
<comment type="catalytic activity">
    <reaction evidence="1">
        <text>ATP + protein L-histidine = ADP + protein N-phospho-L-histidine.</text>
        <dbReference type="EC" id="2.7.13.3"/>
    </reaction>
</comment>
<dbReference type="SUPFAM" id="SSF47384">
    <property type="entry name" value="Homodimeric domain of signal transducing histidine kinase"/>
    <property type="match status" value="1"/>
</dbReference>
<dbReference type="InterPro" id="IPR036097">
    <property type="entry name" value="HisK_dim/P_sf"/>
</dbReference>
<dbReference type="SMART" id="SM00065">
    <property type="entry name" value="GAF"/>
    <property type="match status" value="1"/>
</dbReference>
<dbReference type="InterPro" id="IPR003018">
    <property type="entry name" value="GAF"/>
</dbReference>
<dbReference type="InterPro" id="IPR029016">
    <property type="entry name" value="GAF-like_dom_sf"/>
</dbReference>
<keyword evidence="3" id="KW-0597">Phosphoprotein</keyword>
<dbReference type="OrthoDB" id="9772100at2"/>
<proteinExistence type="predicted"/>
<dbReference type="Proteomes" id="UP000186736">
    <property type="component" value="Unassembled WGS sequence"/>
</dbReference>
<dbReference type="SMART" id="SM00387">
    <property type="entry name" value="HATPase_c"/>
    <property type="match status" value="1"/>
</dbReference>
<dbReference type="SUPFAM" id="SSF55781">
    <property type="entry name" value="GAF domain-like"/>
    <property type="match status" value="1"/>
</dbReference>
<gene>
    <name evidence="5" type="ORF">PSEMO_46310</name>
</gene>
<protein>
    <recommendedName>
        <fullName evidence="2">histidine kinase</fullName>
        <ecNumber evidence="2">2.7.13.3</ecNumber>
    </recommendedName>
</protein>
<dbReference type="SMART" id="SM00388">
    <property type="entry name" value="HisKA"/>
    <property type="match status" value="1"/>
</dbReference>
<comment type="caution">
    <text evidence="5">The sequence shown here is derived from an EMBL/GenBank/DDBJ whole genome shotgun (WGS) entry which is preliminary data.</text>
</comment>
<accession>A0A1Q9QYJ3</accession>
<dbReference type="EMBL" id="MKZO01000047">
    <property type="protein sequence ID" value="OLS60220.1"/>
    <property type="molecule type" value="Genomic_DNA"/>
</dbReference>
<evidence type="ECO:0000256" key="1">
    <source>
        <dbReference type="ARBA" id="ARBA00000085"/>
    </source>
</evidence>
<dbReference type="PANTHER" id="PTHR43065:SF42">
    <property type="entry name" value="TWO-COMPONENT SENSOR PPRA"/>
    <property type="match status" value="1"/>
</dbReference>
<dbReference type="InterPro" id="IPR003661">
    <property type="entry name" value="HisK_dim/P_dom"/>
</dbReference>
<evidence type="ECO:0000259" key="4">
    <source>
        <dbReference type="PROSITE" id="PS50109"/>
    </source>
</evidence>
<dbReference type="SUPFAM" id="SSF55874">
    <property type="entry name" value="ATPase domain of HSP90 chaperone/DNA topoisomerase II/histidine kinase"/>
    <property type="match status" value="1"/>
</dbReference>
<dbReference type="InterPro" id="IPR004358">
    <property type="entry name" value="Sig_transdc_His_kin-like_C"/>
</dbReference>
<dbReference type="Gene3D" id="3.30.565.10">
    <property type="entry name" value="Histidine kinase-like ATPase, C-terminal domain"/>
    <property type="match status" value="1"/>
</dbReference>
<evidence type="ECO:0000256" key="3">
    <source>
        <dbReference type="ARBA" id="ARBA00022553"/>
    </source>
</evidence>
<dbReference type="InterPro" id="IPR003594">
    <property type="entry name" value="HATPase_dom"/>
</dbReference>
<evidence type="ECO:0000313" key="6">
    <source>
        <dbReference type="Proteomes" id="UP000186736"/>
    </source>
</evidence>
<dbReference type="AlphaFoldDB" id="A0A1Q9QYJ3"/>
<dbReference type="InterPro" id="IPR036890">
    <property type="entry name" value="HATPase_C_sf"/>
</dbReference>
<dbReference type="PROSITE" id="PS50109">
    <property type="entry name" value="HIS_KIN"/>
    <property type="match status" value="1"/>
</dbReference>
<reference evidence="5 6" key="1">
    <citation type="submission" date="2016-10" db="EMBL/GenBank/DDBJ databases">
        <title>Genome Sequence of Pseudomonas putida GM4FR.</title>
        <authorList>
            <person name="Poehlein A."/>
            <person name="Wemheuer F."/>
            <person name="Hollensteiner J."/>
            <person name="Wemheuer B."/>
        </authorList>
    </citation>
    <scope>NUCLEOTIDE SEQUENCE [LARGE SCALE GENOMIC DNA]</scope>
    <source>
        <strain evidence="5 6">GM4FR</strain>
    </source>
</reference>
<dbReference type="Gene3D" id="1.10.287.130">
    <property type="match status" value="1"/>
</dbReference>
<dbReference type="PRINTS" id="PR00344">
    <property type="entry name" value="BCTRLSENSOR"/>
</dbReference>
<dbReference type="InterPro" id="IPR005467">
    <property type="entry name" value="His_kinase_dom"/>
</dbReference>
<organism evidence="5 6">
    <name type="scientific">Pseudomonas putida</name>
    <name type="common">Arthrobacter siderocapsulatus</name>
    <dbReference type="NCBI Taxonomy" id="303"/>
    <lineage>
        <taxon>Bacteria</taxon>
        <taxon>Pseudomonadati</taxon>
        <taxon>Pseudomonadota</taxon>
        <taxon>Gammaproteobacteria</taxon>
        <taxon>Pseudomonadales</taxon>
        <taxon>Pseudomonadaceae</taxon>
        <taxon>Pseudomonas</taxon>
    </lineage>
</organism>
<name>A0A1Q9QYJ3_PSEPU</name>
<dbReference type="Pfam" id="PF02518">
    <property type="entry name" value="HATPase_c"/>
    <property type="match status" value="1"/>
</dbReference>
<feature type="domain" description="Histidine kinase" evidence="4">
    <location>
        <begin position="240"/>
        <end position="464"/>
    </location>
</feature>
<evidence type="ECO:0000256" key="2">
    <source>
        <dbReference type="ARBA" id="ARBA00012438"/>
    </source>
</evidence>
<dbReference type="Gene3D" id="3.30.450.40">
    <property type="match status" value="1"/>
</dbReference>
<dbReference type="GO" id="GO:0000155">
    <property type="term" value="F:phosphorelay sensor kinase activity"/>
    <property type="evidence" value="ECO:0007669"/>
    <property type="project" value="InterPro"/>
</dbReference>
<evidence type="ECO:0000313" key="5">
    <source>
        <dbReference type="EMBL" id="OLS60220.1"/>
    </source>
</evidence>